<evidence type="ECO:0000313" key="2">
    <source>
        <dbReference type="EMBL" id="TFK53348.1"/>
    </source>
</evidence>
<dbReference type="AlphaFoldDB" id="A0A5C3NBH3"/>
<evidence type="ECO:0000313" key="3">
    <source>
        <dbReference type="Proteomes" id="UP000305948"/>
    </source>
</evidence>
<evidence type="ECO:0008006" key="4">
    <source>
        <dbReference type="Google" id="ProtNLM"/>
    </source>
</evidence>
<organism evidence="2 3">
    <name type="scientific">Heliocybe sulcata</name>
    <dbReference type="NCBI Taxonomy" id="5364"/>
    <lineage>
        <taxon>Eukaryota</taxon>
        <taxon>Fungi</taxon>
        <taxon>Dikarya</taxon>
        <taxon>Basidiomycota</taxon>
        <taxon>Agaricomycotina</taxon>
        <taxon>Agaricomycetes</taxon>
        <taxon>Gloeophyllales</taxon>
        <taxon>Gloeophyllaceae</taxon>
        <taxon>Heliocybe</taxon>
    </lineage>
</organism>
<gene>
    <name evidence="2" type="ORF">OE88DRAFT_1733288</name>
</gene>
<dbReference type="Proteomes" id="UP000305948">
    <property type="component" value="Unassembled WGS sequence"/>
</dbReference>
<accession>A0A5C3NBH3</accession>
<proteinExistence type="predicted"/>
<dbReference type="OrthoDB" id="185373at2759"/>
<feature type="region of interest" description="Disordered" evidence="1">
    <location>
        <begin position="505"/>
        <end position="544"/>
    </location>
</feature>
<reference evidence="2 3" key="1">
    <citation type="journal article" date="2019" name="Nat. Ecol. Evol.">
        <title>Megaphylogeny resolves global patterns of mushroom evolution.</title>
        <authorList>
            <person name="Varga T."/>
            <person name="Krizsan K."/>
            <person name="Foldi C."/>
            <person name="Dima B."/>
            <person name="Sanchez-Garcia M."/>
            <person name="Sanchez-Ramirez S."/>
            <person name="Szollosi G.J."/>
            <person name="Szarkandi J.G."/>
            <person name="Papp V."/>
            <person name="Albert L."/>
            <person name="Andreopoulos W."/>
            <person name="Angelini C."/>
            <person name="Antonin V."/>
            <person name="Barry K.W."/>
            <person name="Bougher N.L."/>
            <person name="Buchanan P."/>
            <person name="Buyck B."/>
            <person name="Bense V."/>
            <person name="Catcheside P."/>
            <person name="Chovatia M."/>
            <person name="Cooper J."/>
            <person name="Damon W."/>
            <person name="Desjardin D."/>
            <person name="Finy P."/>
            <person name="Geml J."/>
            <person name="Haridas S."/>
            <person name="Hughes K."/>
            <person name="Justo A."/>
            <person name="Karasinski D."/>
            <person name="Kautmanova I."/>
            <person name="Kiss B."/>
            <person name="Kocsube S."/>
            <person name="Kotiranta H."/>
            <person name="LaButti K.M."/>
            <person name="Lechner B.E."/>
            <person name="Liimatainen K."/>
            <person name="Lipzen A."/>
            <person name="Lukacs Z."/>
            <person name="Mihaltcheva S."/>
            <person name="Morgado L.N."/>
            <person name="Niskanen T."/>
            <person name="Noordeloos M.E."/>
            <person name="Ohm R.A."/>
            <person name="Ortiz-Santana B."/>
            <person name="Ovrebo C."/>
            <person name="Racz N."/>
            <person name="Riley R."/>
            <person name="Savchenko A."/>
            <person name="Shiryaev A."/>
            <person name="Soop K."/>
            <person name="Spirin V."/>
            <person name="Szebenyi C."/>
            <person name="Tomsovsky M."/>
            <person name="Tulloss R.E."/>
            <person name="Uehling J."/>
            <person name="Grigoriev I.V."/>
            <person name="Vagvolgyi C."/>
            <person name="Papp T."/>
            <person name="Martin F.M."/>
            <person name="Miettinen O."/>
            <person name="Hibbett D.S."/>
            <person name="Nagy L.G."/>
        </authorList>
    </citation>
    <scope>NUCLEOTIDE SEQUENCE [LARGE SCALE GENOMIC DNA]</scope>
    <source>
        <strain evidence="2 3">OMC1185</strain>
    </source>
</reference>
<dbReference type="STRING" id="5364.A0A5C3NBH3"/>
<protein>
    <recommendedName>
        <fullName evidence="4">Pentacotripeptide-repeat region of PRORP domain-containing protein</fullName>
    </recommendedName>
</protein>
<keyword evidence="3" id="KW-1185">Reference proteome</keyword>
<sequence>MSLVQKASLQAGLRFFMRLGGCSGRPFTHRLASSAAVKAHKRLRGQVNTGGTARAGVGRINYALRSVERYLKSEGNGKRALGAFYLRVTSLEGSTAAMAHEKGILLFTEYECYEEAFSVYEVMTKKGLLPSPAMRARMLALGLALSLNSDEELLHGFQQIFTEGSLDERALREVLQYMEREIGVTHFTIMLLARMYRDARGKDFQFGSAMTNYLVYVYAVVHAAQGADEALEDYAEGQKQKGKLPEPGPYVARLDALLESGGYTGGDVDAILAMMERDGVEPDLYVFNTLIECEVRNQRYPKAFELYAYLLAHPNEKLRPDAFTFAHLFKAVWRLHQPRSAHTRRYKRPQDMPSPRLLFRTMMAGHYKAAKLTTSAPTSFVTTSILNLVLWTFLSACDYPGAFVAARAFRTCGVDPDQRTFSESFEILVRRIFREVRMPARHPKRIWMNRFLGYPLGPALKDSASEAEVLAMIIGIGKTPRLSVYSAEYRMPDLEEELRELIKDEVPGELSTVVQTEDGQKSEREEAEAETEGSETSPESEGSELFSLLASLGEDAPQQPDAFVPEQNPLNMTSLERIMRRAILADLPEGSEAQAAKAVSAVVVEAKREMIPPPREIFPDYLVRTRVRRNPDRGSS</sequence>
<evidence type="ECO:0000256" key="1">
    <source>
        <dbReference type="SAM" id="MobiDB-lite"/>
    </source>
</evidence>
<name>A0A5C3NBH3_9AGAM</name>
<dbReference type="Gene3D" id="1.25.40.10">
    <property type="entry name" value="Tetratricopeptide repeat domain"/>
    <property type="match status" value="1"/>
</dbReference>
<feature type="compositionally biased region" description="Low complexity" evidence="1">
    <location>
        <begin position="534"/>
        <end position="544"/>
    </location>
</feature>
<dbReference type="EMBL" id="ML213507">
    <property type="protein sequence ID" value="TFK53348.1"/>
    <property type="molecule type" value="Genomic_DNA"/>
</dbReference>
<dbReference type="InterPro" id="IPR011990">
    <property type="entry name" value="TPR-like_helical_dom_sf"/>
</dbReference>